<dbReference type="Pfam" id="PF04542">
    <property type="entry name" value="Sigma70_r2"/>
    <property type="match status" value="1"/>
</dbReference>
<dbReference type="GO" id="GO:0006352">
    <property type="term" value="P:DNA-templated transcription initiation"/>
    <property type="evidence" value="ECO:0007669"/>
    <property type="project" value="InterPro"/>
</dbReference>
<reference evidence="9 10" key="1">
    <citation type="submission" date="2018-11" db="EMBL/GenBank/DDBJ databases">
        <title>Trebonia kvetii gen.nov., sp.nov., a novel acidophilic actinobacterium, and proposal of the new actinobacterial family Treboniaceae fam. nov.</title>
        <authorList>
            <person name="Rapoport D."/>
            <person name="Sagova-Mareckova M."/>
            <person name="Sedlacek I."/>
            <person name="Provaznik J."/>
            <person name="Kralova S."/>
            <person name="Pavlinic D."/>
            <person name="Benes V."/>
            <person name="Kopecky J."/>
        </authorList>
    </citation>
    <scope>NUCLEOTIDE SEQUENCE [LARGE SCALE GENOMIC DNA]</scope>
    <source>
        <strain evidence="9 10">15Tr583</strain>
    </source>
</reference>
<evidence type="ECO:0000313" key="9">
    <source>
        <dbReference type="EMBL" id="TVZ03144.1"/>
    </source>
</evidence>
<dbReference type="InterPro" id="IPR039425">
    <property type="entry name" value="RNA_pol_sigma-70-like"/>
</dbReference>
<dbReference type="InterPro" id="IPR013324">
    <property type="entry name" value="RNA_pol_sigma_r3/r4-like"/>
</dbReference>
<dbReference type="PANTHER" id="PTHR43133">
    <property type="entry name" value="RNA POLYMERASE ECF-TYPE SIGMA FACTO"/>
    <property type="match status" value="1"/>
</dbReference>
<name>A0A6P2BVR2_9ACTN</name>
<keyword evidence="3" id="KW-0731">Sigma factor</keyword>
<evidence type="ECO:0000259" key="7">
    <source>
        <dbReference type="Pfam" id="PF04542"/>
    </source>
</evidence>
<evidence type="ECO:0000256" key="1">
    <source>
        <dbReference type="ARBA" id="ARBA00010641"/>
    </source>
</evidence>
<dbReference type="InterPro" id="IPR007627">
    <property type="entry name" value="RNA_pol_sigma70_r2"/>
</dbReference>
<organism evidence="9 10">
    <name type="scientific">Trebonia kvetii</name>
    <dbReference type="NCBI Taxonomy" id="2480626"/>
    <lineage>
        <taxon>Bacteria</taxon>
        <taxon>Bacillati</taxon>
        <taxon>Actinomycetota</taxon>
        <taxon>Actinomycetes</taxon>
        <taxon>Streptosporangiales</taxon>
        <taxon>Treboniaceae</taxon>
        <taxon>Trebonia</taxon>
    </lineage>
</organism>
<keyword evidence="10" id="KW-1185">Reference proteome</keyword>
<dbReference type="SUPFAM" id="SSF88659">
    <property type="entry name" value="Sigma3 and sigma4 domains of RNA polymerase sigma factors"/>
    <property type="match status" value="1"/>
</dbReference>
<dbReference type="EMBL" id="RPFW01000004">
    <property type="protein sequence ID" value="TVZ03144.1"/>
    <property type="molecule type" value="Genomic_DNA"/>
</dbReference>
<dbReference type="GO" id="GO:0016987">
    <property type="term" value="F:sigma factor activity"/>
    <property type="evidence" value="ECO:0007669"/>
    <property type="project" value="UniProtKB-KW"/>
</dbReference>
<proteinExistence type="inferred from homology"/>
<dbReference type="Pfam" id="PF04545">
    <property type="entry name" value="Sigma70_r4"/>
    <property type="match status" value="1"/>
</dbReference>
<dbReference type="RefSeq" id="WP_145855630.1">
    <property type="nucleotide sequence ID" value="NZ_RPFW01000004.1"/>
</dbReference>
<dbReference type="InterPro" id="IPR007630">
    <property type="entry name" value="RNA_pol_sigma70_r4"/>
</dbReference>
<feature type="region of interest" description="Disordered" evidence="6">
    <location>
        <begin position="85"/>
        <end position="122"/>
    </location>
</feature>
<evidence type="ECO:0000259" key="8">
    <source>
        <dbReference type="Pfam" id="PF04545"/>
    </source>
</evidence>
<keyword evidence="5" id="KW-0804">Transcription</keyword>
<feature type="compositionally biased region" description="Low complexity" evidence="6">
    <location>
        <begin position="369"/>
        <end position="448"/>
    </location>
</feature>
<evidence type="ECO:0000256" key="6">
    <source>
        <dbReference type="SAM" id="MobiDB-lite"/>
    </source>
</evidence>
<dbReference type="Proteomes" id="UP000460272">
    <property type="component" value="Unassembled WGS sequence"/>
</dbReference>
<feature type="domain" description="RNA polymerase sigma-70 region 4" evidence="8">
    <location>
        <begin position="138"/>
        <end position="182"/>
    </location>
</feature>
<accession>A0A6P2BVR2</accession>
<dbReference type="NCBIfam" id="TIGR02937">
    <property type="entry name" value="sigma70-ECF"/>
    <property type="match status" value="1"/>
</dbReference>
<dbReference type="OrthoDB" id="3492533at2"/>
<protein>
    <submittedName>
        <fullName evidence="9">RNA polymerase sigma factor</fullName>
    </submittedName>
</protein>
<dbReference type="CDD" id="cd06171">
    <property type="entry name" value="Sigma70_r4"/>
    <property type="match status" value="1"/>
</dbReference>
<evidence type="ECO:0000256" key="2">
    <source>
        <dbReference type="ARBA" id="ARBA00023015"/>
    </source>
</evidence>
<dbReference type="SUPFAM" id="SSF88946">
    <property type="entry name" value="Sigma2 domain of RNA polymerase sigma factors"/>
    <property type="match status" value="1"/>
</dbReference>
<feature type="region of interest" description="Disordered" evidence="6">
    <location>
        <begin position="358"/>
        <end position="455"/>
    </location>
</feature>
<feature type="region of interest" description="Disordered" evidence="6">
    <location>
        <begin position="551"/>
        <end position="585"/>
    </location>
</feature>
<feature type="compositionally biased region" description="Low complexity" evidence="6">
    <location>
        <begin position="569"/>
        <end position="585"/>
    </location>
</feature>
<dbReference type="AlphaFoldDB" id="A0A6P2BVR2"/>
<feature type="compositionally biased region" description="Basic residues" evidence="6">
    <location>
        <begin position="551"/>
        <end position="563"/>
    </location>
</feature>
<dbReference type="PANTHER" id="PTHR43133:SF8">
    <property type="entry name" value="RNA POLYMERASE SIGMA FACTOR HI_1459-RELATED"/>
    <property type="match status" value="1"/>
</dbReference>
<comment type="similarity">
    <text evidence="1">Belongs to the sigma-70 factor family. ECF subfamily.</text>
</comment>
<dbReference type="InterPro" id="IPR013325">
    <property type="entry name" value="RNA_pol_sigma_r2"/>
</dbReference>
<dbReference type="InterPro" id="IPR014284">
    <property type="entry name" value="RNA_pol_sigma-70_dom"/>
</dbReference>
<dbReference type="GO" id="GO:0003677">
    <property type="term" value="F:DNA binding"/>
    <property type="evidence" value="ECO:0007669"/>
    <property type="project" value="UniProtKB-KW"/>
</dbReference>
<dbReference type="Gene3D" id="1.10.10.10">
    <property type="entry name" value="Winged helix-like DNA-binding domain superfamily/Winged helix DNA-binding domain"/>
    <property type="match status" value="1"/>
</dbReference>
<evidence type="ECO:0000256" key="5">
    <source>
        <dbReference type="ARBA" id="ARBA00023163"/>
    </source>
</evidence>
<evidence type="ECO:0000313" key="10">
    <source>
        <dbReference type="Proteomes" id="UP000460272"/>
    </source>
</evidence>
<evidence type="ECO:0000256" key="4">
    <source>
        <dbReference type="ARBA" id="ARBA00023125"/>
    </source>
</evidence>
<feature type="domain" description="RNA polymerase sigma-70 region 2" evidence="7">
    <location>
        <begin position="22"/>
        <end position="89"/>
    </location>
</feature>
<comment type="caution">
    <text evidence="9">The sequence shown here is derived from an EMBL/GenBank/DDBJ whole genome shotgun (WGS) entry which is preliminary data.</text>
</comment>
<dbReference type="InterPro" id="IPR036388">
    <property type="entry name" value="WH-like_DNA-bd_sf"/>
</dbReference>
<keyword evidence="4" id="KW-0238">DNA-binding</keyword>
<gene>
    <name evidence="9" type="ORF">EAS64_22120</name>
</gene>
<keyword evidence="2" id="KW-0805">Transcription regulation</keyword>
<evidence type="ECO:0000256" key="3">
    <source>
        <dbReference type="ARBA" id="ARBA00023082"/>
    </source>
</evidence>
<dbReference type="Gene3D" id="1.10.1740.10">
    <property type="match status" value="1"/>
</dbReference>
<sequence>MRDTEAVASIVAGDPEGLATAYDRYADPLFTYCRSLLGDTAEAADAVQDTFVIAAARLDGLQDPQRLRAWLFAVARGECLRVLRSKTRTPPPPEAPVTDGTDHAGEAGSTDDADTAGGESEEAGRARLRELFECASAGLGPDEREVIELRLRQGLEPGEVATVLGVSRSRAHTLLTRAEDQLETCLGVLLVGRAGRDECAELGSMLTGWDGRLTATLSKRVGRHIEHCSACSGRRAVELRPSTMLELTPAAALAAGAPESFRRAPGAPDALKAHTIALATERGSASAAHATAVLSRAGTFGKQGFPKQAHAVLAAGGAGPLHSVRTSPQRQAAVAAAVVLAAGVAAAGFALSNGQQHLTPVADPKTPVSAADPPAATTSAAAARTTAPATSAARRSHAARPTSPAAVTVTTTPASAPTTAAPTVAPPTATRNPSPTASATPSPSSSPSQPTGTLRVFPGGGSIFLVPGGRGALLFLSASGGTVNWSVSVSGDPDGTITVSPATSGTLTAAHPHVTLEITASQKLSCGNGGSPCPTITIEPGGTVLTVTTSGRRHPFRHRRRQHRQDSMPAAIAVPSSVPATPLSR</sequence>